<evidence type="ECO:0000256" key="12">
    <source>
        <dbReference type="PIRNR" id="PIRNR000013"/>
    </source>
</evidence>
<feature type="binding site" description="covalent" evidence="13">
    <location>
        <position position="163"/>
    </location>
    <ligand>
        <name>heme</name>
        <dbReference type="ChEBI" id="CHEBI:30413"/>
        <label>4</label>
    </ligand>
</feature>
<feature type="binding site" description="covalent" evidence="13">
    <location>
        <position position="74"/>
    </location>
    <ligand>
        <name>heme</name>
        <dbReference type="ChEBI" id="CHEBI:30413"/>
        <label>2</label>
    </ligand>
</feature>
<evidence type="ECO:0000256" key="4">
    <source>
        <dbReference type="ARBA" id="ARBA00022475"/>
    </source>
</evidence>
<feature type="binding site" description="axial binding residue" evidence="14">
    <location>
        <position position="167"/>
    </location>
    <ligand>
        <name>heme</name>
        <dbReference type="ChEBI" id="CHEBI:30413"/>
        <label>4</label>
    </ligand>
    <ligandPart>
        <name>Fe</name>
        <dbReference type="ChEBI" id="CHEBI:18248"/>
    </ligandPart>
</feature>
<evidence type="ECO:0000256" key="1">
    <source>
        <dbReference type="ARBA" id="ARBA00004162"/>
    </source>
</evidence>
<comment type="PTM">
    <text evidence="12">Binds 4 heme groups per subunit.</text>
</comment>
<feature type="binding site" description="axial binding residue" evidence="14">
    <location>
        <position position="47"/>
    </location>
    <ligand>
        <name>heme</name>
        <dbReference type="ChEBI" id="CHEBI:30413"/>
        <label>1</label>
    </ligand>
    <ligandPart>
        <name>Fe</name>
        <dbReference type="ChEBI" id="CHEBI:18248"/>
    </ligandPart>
</feature>
<dbReference type="EMBL" id="JAGQDD010000004">
    <property type="protein sequence ID" value="MBQ0930538.1"/>
    <property type="molecule type" value="Genomic_DNA"/>
</dbReference>
<dbReference type="InterPro" id="IPR038266">
    <property type="entry name" value="NapC/NirT_cytc_sf"/>
</dbReference>
<dbReference type="SUPFAM" id="SSF48695">
    <property type="entry name" value="Multiheme cytochromes"/>
    <property type="match status" value="1"/>
</dbReference>
<evidence type="ECO:0000256" key="6">
    <source>
        <dbReference type="ARBA" id="ARBA00022692"/>
    </source>
</evidence>
<evidence type="ECO:0000256" key="9">
    <source>
        <dbReference type="ARBA" id="ARBA00022989"/>
    </source>
</evidence>
<name>A0A940Y812_9BURK</name>
<evidence type="ECO:0000256" key="8">
    <source>
        <dbReference type="ARBA" id="ARBA00022982"/>
    </source>
</evidence>
<evidence type="ECO:0000313" key="16">
    <source>
        <dbReference type="EMBL" id="MBQ0930538.1"/>
    </source>
</evidence>
<feature type="binding site" description="covalent" evidence="13">
    <location>
        <position position="71"/>
    </location>
    <ligand>
        <name>heme</name>
        <dbReference type="ChEBI" id="CHEBI:30413"/>
        <label>2</label>
    </ligand>
</feature>
<feature type="binding site" description="covalent" evidence="13">
    <location>
        <position position="44"/>
    </location>
    <ligand>
        <name>heme</name>
        <dbReference type="ChEBI" id="CHEBI:30413"/>
        <label>1</label>
    </ligand>
</feature>
<feature type="binding site" description="covalent" evidence="13">
    <location>
        <position position="134"/>
    </location>
    <ligand>
        <name>heme</name>
        <dbReference type="ChEBI" id="CHEBI:30413"/>
        <label>3</label>
    </ligand>
</feature>
<dbReference type="GO" id="GO:0019333">
    <property type="term" value="P:denitrification pathway"/>
    <property type="evidence" value="ECO:0007669"/>
    <property type="project" value="InterPro"/>
</dbReference>
<dbReference type="Proteomes" id="UP000676246">
    <property type="component" value="Unassembled WGS sequence"/>
</dbReference>
<comment type="caution">
    <text evidence="16">The sequence shown here is derived from an EMBL/GenBank/DDBJ whole genome shotgun (WGS) entry which is preliminary data.</text>
</comment>
<dbReference type="InterPro" id="IPR036280">
    <property type="entry name" value="Multihaem_cyt_sf"/>
</dbReference>
<evidence type="ECO:0000313" key="17">
    <source>
        <dbReference type="Proteomes" id="UP000676246"/>
    </source>
</evidence>
<keyword evidence="11" id="KW-0472">Membrane</keyword>
<dbReference type="Gene3D" id="1.10.3820.10">
    <property type="entry name" value="Di-heme elbow motif domain"/>
    <property type="match status" value="1"/>
</dbReference>
<dbReference type="GO" id="GO:0020037">
    <property type="term" value="F:heme binding"/>
    <property type="evidence" value="ECO:0007669"/>
    <property type="project" value="InterPro"/>
</dbReference>
<dbReference type="InterPro" id="IPR051174">
    <property type="entry name" value="Cytochrome_c-type_ET"/>
</dbReference>
<comment type="cofactor">
    <cofactor evidence="13">
        <name>heme</name>
        <dbReference type="ChEBI" id="CHEBI:30413"/>
    </cofactor>
    <text evidence="13">Binds 4 heme groups per subunit.</text>
</comment>
<feature type="binding site" description="covalent" evidence="13">
    <location>
        <position position="131"/>
    </location>
    <ligand>
        <name>heme</name>
        <dbReference type="ChEBI" id="CHEBI:30413"/>
        <label>3</label>
    </ligand>
</feature>
<keyword evidence="9" id="KW-1133">Transmembrane helix</keyword>
<gene>
    <name evidence="16" type="ORF">KAK03_08560</name>
</gene>
<feature type="binding site" description="axial binding residue" evidence="14">
    <location>
        <position position="135"/>
    </location>
    <ligand>
        <name>heme</name>
        <dbReference type="ChEBI" id="CHEBI:30413"/>
        <label>3</label>
    </ligand>
    <ligandPart>
        <name>Fe</name>
        <dbReference type="ChEBI" id="CHEBI:18248"/>
    </ligandPart>
</feature>
<dbReference type="RefSeq" id="WP_210853366.1">
    <property type="nucleotide sequence ID" value="NZ_JAGQDD010000004.1"/>
</dbReference>
<sequence>MRRPSSGWRGWLGALALVLLGMAIALGGTAGLHATNRTEFCITCHEMKDNNFAEYSHTIHARNRTGVQAGCGDCHVPHEFPDVLWRKLGAVKDIVGHFSGEIDTPERFEQHRLALAQQVWQRMKATDSRECRSCHNVQAMDPELQGKTAQKQHRRLATEGKTCIDCHFGIAHREPSGAEPADLDAAASAPSGT</sequence>
<evidence type="ECO:0000256" key="10">
    <source>
        <dbReference type="ARBA" id="ARBA00023004"/>
    </source>
</evidence>
<evidence type="ECO:0000256" key="14">
    <source>
        <dbReference type="PIRSR" id="PIRSR000013-2"/>
    </source>
</evidence>
<accession>A0A940Y812</accession>
<dbReference type="PANTHER" id="PTHR30333">
    <property type="entry name" value="CYTOCHROME C-TYPE PROTEIN"/>
    <property type="match status" value="1"/>
</dbReference>
<keyword evidence="3 12" id="KW-0813">Transport</keyword>
<evidence type="ECO:0000256" key="5">
    <source>
        <dbReference type="ARBA" id="ARBA00022617"/>
    </source>
</evidence>
<comment type="similarity">
    <text evidence="2">Belongs to the NapC/NirT/NrfH family.</text>
</comment>
<dbReference type="Pfam" id="PF03264">
    <property type="entry name" value="Cytochrom_NNT"/>
    <property type="match status" value="1"/>
</dbReference>
<keyword evidence="7 12" id="KW-0479">Metal-binding</keyword>
<keyword evidence="10 12" id="KW-0408">Iron</keyword>
<evidence type="ECO:0000256" key="11">
    <source>
        <dbReference type="ARBA" id="ARBA00023136"/>
    </source>
</evidence>
<keyword evidence="5 12" id="KW-0349">Heme</keyword>
<feature type="binding site" description="covalent" evidence="13">
    <location>
        <position position="166"/>
    </location>
    <ligand>
        <name>heme</name>
        <dbReference type="ChEBI" id="CHEBI:30413"/>
        <label>4</label>
    </ligand>
</feature>
<keyword evidence="4" id="KW-1003">Cell membrane</keyword>
<feature type="binding site" description="axial binding residue" evidence="14">
    <location>
        <position position="93"/>
    </location>
    <ligand>
        <name>heme</name>
        <dbReference type="ChEBI" id="CHEBI:30413"/>
        <label>1</label>
    </ligand>
    <ligandPart>
        <name>Fe</name>
        <dbReference type="ChEBI" id="CHEBI:18248"/>
    </ligandPart>
</feature>
<feature type="binding site" evidence="13">
    <location>
        <position position="93"/>
    </location>
    <ligand>
        <name>a menaquinol</name>
        <dbReference type="ChEBI" id="CHEBI:18151"/>
    </ligand>
</feature>
<dbReference type="GO" id="GO:0046872">
    <property type="term" value="F:metal ion binding"/>
    <property type="evidence" value="ECO:0007669"/>
    <property type="project" value="UniProtKB-KW"/>
</dbReference>
<dbReference type="InterPro" id="IPR024717">
    <property type="entry name" value="NapC/NirT/NrfH"/>
</dbReference>
<reference evidence="16 17" key="1">
    <citation type="submission" date="2021-04" db="EMBL/GenBank/DDBJ databases">
        <title>The genome sequence of Ideonella sp. 3Y2.</title>
        <authorList>
            <person name="Liu Y."/>
        </authorList>
    </citation>
    <scope>NUCLEOTIDE SEQUENCE [LARGE SCALE GENOMIC DNA]</scope>
    <source>
        <strain evidence="16 17">3Y2</strain>
    </source>
</reference>
<evidence type="ECO:0000259" key="15">
    <source>
        <dbReference type="Pfam" id="PF03264"/>
    </source>
</evidence>
<protein>
    <recommendedName>
        <fullName evidence="12">Cytochrome c-type protein</fullName>
    </recommendedName>
</protein>
<dbReference type="GO" id="GO:0009055">
    <property type="term" value="F:electron transfer activity"/>
    <property type="evidence" value="ECO:0007669"/>
    <property type="project" value="TreeGrafter"/>
</dbReference>
<evidence type="ECO:0000256" key="13">
    <source>
        <dbReference type="PIRSR" id="PIRSR000013-1"/>
    </source>
</evidence>
<feature type="binding site" description="axial binding residue" evidence="14">
    <location>
        <position position="172"/>
    </location>
    <ligand>
        <name>heme</name>
        <dbReference type="ChEBI" id="CHEBI:30413"/>
        <label>2</label>
    </ligand>
    <ligandPart>
        <name>Fe</name>
        <dbReference type="ChEBI" id="CHEBI:18248"/>
    </ligandPart>
</feature>
<dbReference type="AlphaFoldDB" id="A0A940Y812"/>
<keyword evidence="17" id="KW-1185">Reference proteome</keyword>
<dbReference type="GO" id="GO:0005886">
    <property type="term" value="C:plasma membrane"/>
    <property type="evidence" value="ECO:0007669"/>
    <property type="project" value="UniProtKB-SubCell"/>
</dbReference>
<dbReference type="FunFam" id="1.10.3820.10:FF:000001">
    <property type="entry name" value="Cytochrome c-type protein"/>
    <property type="match status" value="1"/>
</dbReference>
<feature type="binding site" description="axial binding residue" evidence="14">
    <location>
        <position position="75"/>
    </location>
    <ligand>
        <name>heme</name>
        <dbReference type="ChEBI" id="CHEBI:30413"/>
        <label>2</label>
    </ligand>
    <ligandPart>
        <name>Fe</name>
        <dbReference type="ChEBI" id="CHEBI:18248"/>
    </ligandPart>
</feature>
<evidence type="ECO:0000256" key="3">
    <source>
        <dbReference type="ARBA" id="ARBA00022448"/>
    </source>
</evidence>
<dbReference type="InterPro" id="IPR005126">
    <property type="entry name" value="NapC/NirT_cyt_c_N"/>
</dbReference>
<feature type="domain" description="NapC/NirT cytochrome c N-terminal" evidence="15">
    <location>
        <begin position="14"/>
        <end position="175"/>
    </location>
</feature>
<dbReference type="PIRSF" id="PIRSF000013">
    <property type="entry name" value="4_hem_cytochrm_NapC"/>
    <property type="match status" value="1"/>
</dbReference>
<feature type="binding site" description="covalent" evidence="13">
    <location>
        <position position="41"/>
    </location>
    <ligand>
        <name>heme</name>
        <dbReference type="ChEBI" id="CHEBI:30413"/>
        <label>1</label>
    </ligand>
</feature>
<proteinExistence type="inferred from homology"/>
<evidence type="ECO:0000256" key="2">
    <source>
        <dbReference type="ARBA" id="ARBA00007395"/>
    </source>
</evidence>
<keyword evidence="6" id="KW-0812">Transmembrane</keyword>
<evidence type="ECO:0000256" key="7">
    <source>
        <dbReference type="ARBA" id="ARBA00022723"/>
    </source>
</evidence>
<comment type="subcellular location">
    <subcellularLocation>
        <location evidence="1">Cell membrane</location>
        <topology evidence="1">Single-pass membrane protein</topology>
    </subcellularLocation>
</comment>
<organism evidence="16 17">
    <name type="scientific">Ideonella alba</name>
    <dbReference type="NCBI Taxonomy" id="2824118"/>
    <lineage>
        <taxon>Bacteria</taxon>
        <taxon>Pseudomonadati</taxon>
        <taxon>Pseudomonadota</taxon>
        <taxon>Betaproteobacteria</taxon>
        <taxon>Burkholderiales</taxon>
        <taxon>Sphaerotilaceae</taxon>
        <taxon>Ideonella</taxon>
    </lineage>
</organism>
<keyword evidence="8 12" id="KW-0249">Electron transport</keyword>
<dbReference type="PANTHER" id="PTHR30333:SF1">
    <property type="entry name" value="CYTOCHROME C-TYPE PROTEIN NAPC"/>
    <property type="match status" value="1"/>
</dbReference>
<dbReference type="GO" id="GO:0009061">
    <property type="term" value="P:anaerobic respiration"/>
    <property type="evidence" value="ECO:0007669"/>
    <property type="project" value="TreeGrafter"/>
</dbReference>